<dbReference type="InterPro" id="IPR029149">
    <property type="entry name" value="Creatin/AminoP/Spt16_N"/>
</dbReference>
<dbReference type="Pfam" id="PF00557">
    <property type="entry name" value="Peptidase_M24"/>
    <property type="match status" value="1"/>
</dbReference>
<dbReference type="Gene3D" id="3.90.230.10">
    <property type="entry name" value="Creatinase/methionine aminopeptidase superfamily"/>
    <property type="match status" value="1"/>
</dbReference>
<feature type="domain" description="Creatinase N-terminal" evidence="2">
    <location>
        <begin position="27"/>
        <end position="167"/>
    </location>
</feature>
<name>A0A537J2F8_9BACT</name>
<comment type="caution">
    <text evidence="3">The sequence shown here is derived from an EMBL/GenBank/DDBJ whole genome shotgun (WGS) entry which is preliminary data.</text>
</comment>
<dbReference type="InterPro" id="IPR036005">
    <property type="entry name" value="Creatinase/aminopeptidase-like"/>
</dbReference>
<evidence type="ECO:0000259" key="2">
    <source>
        <dbReference type="Pfam" id="PF01321"/>
    </source>
</evidence>
<dbReference type="Gene3D" id="3.40.350.10">
    <property type="entry name" value="Creatinase/prolidase N-terminal domain"/>
    <property type="match status" value="1"/>
</dbReference>
<gene>
    <name evidence="3" type="ORF">E6H04_13635</name>
</gene>
<dbReference type="InterPro" id="IPR000994">
    <property type="entry name" value="Pept_M24"/>
</dbReference>
<dbReference type="InterPro" id="IPR050659">
    <property type="entry name" value="Peptidase_M24B"/>
</dbReference>
<protein>
    <submittedName>
        <fullName evidence="3">Aminopeptidase P family protein</fullName>
    </submittedName>
</protein>
<keyword evidence="3" id="KW-0645">Protease</keyword>
<dbReference type="SUPFAM" id="SSF55920">
    <property type="entry name" value="Creatinase/aminopeptidase"/>
    <property type="match status" value="1"/>
</dbReference>
<keyword evidence="3" id="KW-0031">Aminopeptidase</keyword>
<reference evidence="3 4" key="1">
    <citation type="journal article" date="2019" name="Nat. Microbiol.">
        <title>Mediterranean grassland soil C-N compound turnover is dependent on rainfall and depth, and is mediated by genomically divergent microorganisms.</title>
        <authorList>
            <person name="Diamond S."/>
            <person name="Andeer P.F."/>
            <person name="Li Z."/>
            <person name="Crits-Christoph A."/>
            <person name="Burstein D."/>
            <person name="Anantharaman K."/>
            <person name="Lane K.R."/>
            <person name="Thomas B.C."/>
            <person name="Pan C."/>
            <person name="Northen T.R."/>
            <person name="Banfield J.F."/>
        </authorList>
    </citation>
    <scope>NUCLEOTIDE SEQUENCE [LARGE SCALE GENOMIC DNA]</scope>
    <source>
        <strain evidence="3">NP_7</strain>
    </source>
</reference>
<feature type="domain" description="Peptidase M24" evidence="1">
    <location>
        <begin position="176"/>
        <end position="378"/>
    </location>
</feature>
<dbReference type="SUPFAM" id="SSF53092">
    <property type="entry name" value="Creatinase/prolidase N-terminal domain"/>
    <property type="match status" value="1"/>
</dbReference>
<dbReference type="InterPro" id="IPR000587">
    <property type="entry name" value="Creatinase_N"/>
</dbReference>
<evidence type="ECO:0000259" key="1">
    <source>
        <dbReference type="Pfam" id="PF00557"/>
    </source>
</evidence>
<evidence type="ECO:0000313" key="4">
    <source>
        <dbReference type="Proteomes" id="UP000320048"/>
    </source>
</evidence>
<dbReference type="PANTHER" id="PTHR46112:SF2">
    <property type="entry name" value="XAA-PRO AMINOPEPTIDASE P-RELATED"/>
    <property type="match status" value="1"/>
</dbReference>
<organism evidence="3 4">
    <name type="scientific">Candidatus Segetimicrobium genomatis</name>
    <dbReference type="NCBI Taxonomy" id="2569760"/>
    <lineage>
        <taxon>Bacteria</taxon>
        <taxon>Bacillati</taxon>
        <taxon>Candidatus Sysuimicrobiota</taxon>
        <taxon>Candidatus Sysuimicrobiia</taxon>
        <taxon>Candidatus Sysuimicrobiales</taxon>
        <taxon>Candidatus Segetimicrobiaceae</taxon>
        <taxon>Candidatus Segetimicrobium</taxon>
    </lineage>
</organism>
<proteinExistence type="predicted"/>
<dbReference type="Proteomes" id="UP000320048">
    <property type="component" value="Unassembled WGS sequence"/>
</dbReference>
<dbReference type="GO" id="GO:0004177">
    <property type="term" value="F:aminopeptidase activity"/>
    <property type="evidence" value="ECO:0007669"/>
    <property type="project" value="UniProtKB-KW"/>
</dbReference>
<dbReference type="CDD" id="cd01066">
    <property type="entry name" value="APP_MetAP"/>
    <property type="match status" value="1"/>
</dbReference>
<dbReference type="EMBL" id="VBAO01000435">
    <property type="protein sequence ID" value="TMI77717.1"/>
    <property type="molecule type" value="Genomic_DNA"/>
</dbReference>
<sequence length="393" mass="41285">MPRVRFDLEARRPYLVQAFTGAEYDRRVAALCAGMAREGLDALVVYASAASPSAVAYLTNYAPAFGNAFVVVRRDGRMAVATDAVLHAEPMHSMIWTCRVADVRVALGPVYGGAVDEVAALAADAAGAGSRVGLAGTAQLPQPLYAALASRLPDLRPADALLAAARLWKSDEEIATMRTAGRAADAAMEAALGALAAGVEETAVAAAAVHRLLALGAREAFATCVVGGVQAGLKHGVPRRRALEPGEMVFVDLGASCDGYMSDLSRCTMVGPARGPGRDLLNVGLDLYRAGLEVMGPGRTIDDVSRALLEVVRGTPYEPYYCPGGFGHGIGMSVIEVPGLFMGNTTELRPRMTVAYEPMVVIEGLGTGVVEDTLLITETGYERLTQYPVVTWS</sequence>
<accession>A0A537J2F8</accession>
<evidence type="ECO:0000313" key="3">
    <source>
        <dbReference type="EMBL" id="TMI77717.1"/>
    </source>
</evidence>
<keyword evidence="3" id="KW-0378">Hydrolase</keyword>
<dbReference type="PANTHER" id="PTHR46112">
    <property type="entry name" value="AMINOPEPTIDASE"/>
    <property type="match status" value="1"/>
</dbReference>
<dbReference type="Pfam" id="PF01321">
    <property type="entry name" value="Creatinase_N"/>
    <property type="match status" value="1"/>
</dbReference>
<dbReference type="AlphaFoldDB" id="A0A537J2F8"/>